<dbReference type="PANTHER" id="PTHR35377">
    <property type="entry name" value="ANTITOXIN VAPB49-RELATED-RELATED"/>
    <property type="match status" value="1"/>
</dbReference>
<gene>
    <name evidence="2" type="ORF">UFOPK2786_01076</name>
</gene>
<evidence type="ECO:0000313" key="2">
    <source>
        <dbReference type="EMBL" id="CAB4746720.1"/>
    </source>
</evidence>
<dbReference type="InterPro" id="IPR051416">
    <property type="entry name" value="phD-YefM_TA_antitoxins"/>
</dbReference>
<dbReference type="FunFam" id="3.40.1620.10:FF:000002">
    <property type="entry name" value="Antitoxin"/>
    <property type="match status" value="1"/>
</dbReference>
<protein>
    <submittedName>
        <fullName evidence="2">Unannotated protein</fullName>
    </submittedName>
</protein>
<dbReference type="InterPro" id="IPR036165">
    <property type="entry name" value="YefM-like_sf"/>
</dbReference>
<dbReference type="AlphaFoldDB" id="A0A6J6THQ2"/>
<dbReference type="NCBIfam" id="TIGR01552">
    <property type="entry name" value="phd_fam"/>
    <property type="match status" value="1"/>
</dbReference>
<organism evidence="2">
    <name type="scientific">freshwater metagenome</name>
    <dbReference type="NCBI Taxonomy" id="449393"/>
    <lineage>
        <taxon>unclassified sequences</taxon>
        <taxon>metagenomes</taxon>
        <taxon>ecological metagenomes</taxon>
    </lineage>
</organism>
<reference evidence="2" key="1">
    <citation type="submission" date="2020-05" db="EMBL/GenBank/DDBJ databases">
        <authorList>
            <person name="Chiriac C."/>
            <person name="Salcher M."/>
            <person name="Ghai R."/>
            <person name="Kavagutti S V."/>
        </authorList>
    </citation>
    <scope>NUCLEOTIDE SEQUENCE</scope>
</reference>
<dbReference type="Gene3D" id="3.40.1620.10">
    <property type="entry name" value="YefM-like domain"/>
    <property type="match status" value="1"/>
</dbReference>
<accession>A0A6J6THQ2</accession>
<comment type="similarity">
    <text evidence="1">Belongs to the phD/YefM antitoxin family.</text>
</comment>
<dbReference type="EMBL" id="CAEZYW010000164">
    <property type="protein sequence ID" value="CAB4746720.1"/>
    <property type="molecule type" value="Genomic_DNA"/>
</dbReference>
<dbReference type="PANTHER" id="PTHR35377:SF8">
    <property type="entry name" value="ANTITOXIN VAPB22"/>
    <property type="match status" value="1"/>
</dbReference>
<proteinExistence type="inferred from homology"/>
<dbReference type="Pfam" id="PF02604">
    <property type="entry name" value="PhdYeFM_antitox"/>
    <property type="match status" value="1"/>
</dbReference>
<sequence length="88" mass="9618">MATATTVGAFAAKTHLAELLARVEAGQSITITKHGRPVARLVPVGESPVTRDWADFWARADERRSRMGGDGLAFSQEQIKHEITEGRM</sequence>
<dbReference type="InterPro" id="IPR006442">
    <property type="entry name" value="Antitoxin_Phd/YefM"/>
</dbReference>
<name>A0A6J6THQ2_9ZZZZ</name>
<evidence type="ECO:0000256" key="1">
    <source>
        <dbReference type="ARBA" id="ARBA00009981"/>
    </source>
</evidence>
<dbReference type="SUPFAM" id="SSF143120">
    <property type="entry name" value="YefM-like"/>
    <property type="match status" value="1"/>
</dbReference>